<dbReference type="GO" id="GO:0032259">
    <property type="term" value="P:methylation"/>
    <property type="evidence" value="ECO:0007669"/>
    <property type="project" value="UniProtKB-KW"/>
</dbReference>
<keyword evidence="1" id="KW-0808">Transferase</keyword>
<organism evidence="1 2">
    <name type="scientific">Lasiosphaeria ovina</name>
    <dbReference type="NCBI Taxonomy" id="92902"/>
    <lineage>
        <taxon>Eukaryota</taxon>
        <taxon>Fungi</taxon>
        <taxon>Dikarya</taxon>
        <taxon>Ascomycota</taxon>
        <taxon>Pezizomycotina</taxon>
        <taxon>Sordariomycetes</taxon>
        <taxon>Sordariomycetidae</taxon>
        <taxon>Sordariales</taxon>
        <taxon>Lasiosphaeriaceae</taxon>
        <taxon>Lasiosphaeria</taxon>
    </lineage>
</organism>
<accession>A0AAE0KIG6</accession>
<reference evidence="1" key="1">
    <citation type="journal article" date="2023" name="Mol. Phylogenet. Evol.">
        <title>Genome-scale phylogeny and comparative genomics of the fungal order Sordariales.</title>
        <authorList>
            <person name="Hensen N."/>
            <person name="Bonometti L."/>
            <person name="Westerberg I."/>
            <person name="Brannstrom I.O."/>
            <person name="Guillou S."/>
            <person name="Cros-Aarteil S."/>
            <person name="Calhoun S."/>
            <person name="Haridas S."/>
            <person name="Kuo A."/>
            <person name="Mondo S."/>
            <person name="Pangilinan J."/>
            <person name="Riley R."/>
            <person name="LaButti K."/>
            <person name="Andreopoulos B."/>
            <person name="Lipzen A."/>
            <person name="Chen C."/>
            <person name="Yan M."/>
            <person name="Daum C."/>
            <person name="Ng V."/>
            <person name="Clum A."/>
            <person name="Steindorff A."/>
            <person name="Ohm R.A."/>
            <person name="Martin F."/>
            <person name="Silar P."/>
            <person name="Natvig D.O."/>
            <person name="Lalanne C."/>
            <person name="Gautier V."/>
            <person name="Ament-Velasquez S.L."/>
            <person name="Kruys A."/>
            <person name="Hutchinson M.I."/>
            <person name="Powell A.J."/>
            <person name="Barry K."/>
            <person name="Miller A.N."/>
            <person name="Grigoriev I.V."/>
            <person name="Debuchy R."/>
            <person name="Gladieux P."/>
            <person name="Hiltunen Thoren M."/>
            <person name="Johannesson H."/>
        </authorList>
    </citation>
    <scope>NUCLEOTIDE SEQUENCE</scope>
    <source>
        <strain evidence="1">CBS 958.72</strain>
    </source>
</reference>
<dbReference type="CDD" id="cd02440">
    <property type="entry name" value="AdoMet_MTases"/>
    <property type="match status" value="1"/>
</dbReference>
<reference evidence="1" key="2">
    <citation type="submission" date="2023-06" db="EMBL/GenBank/DDBJ databases">
        <authorList>
            <consortium name="Lawrence Berkeley National Laboratory"/>
            <person name="Haridas S."/>
            <person name="Hensen N."/>
            <person name="Bonometti L."/>
            <person name="Westerberg I."/>
            <person name="Brannstrom I.O."/>
            <person name="Guillou S."/>
            <person name="Cros-Aarteil S."/>
            <person name="Calhoun S."/>
            <person name="Kuo A."/>
            <person name="Mondo S."/>
            <person name="Pangilinan J."/>
            <person name="Riley R."/>
            <person name="Labutti K."/>
            <person name="Andreopoulos B."/>
            <person name="Lipzen A."/>
            <person name="Chen C."/>
            <person name="Yanf M."/>
            <person name="Daum C."/>
            <person name="Ng V."/>
            <person name="Clum A."/>
            <person name="Steindorff A."/>
            <person name="Ohm R."/>
            <person name="Martin F."/>
            <person name="Silar P."/>
            <person name="Natvig D."/>
            <person name="Lalanne C."/>
            <person name="Gautier V."/>
            <person name="Ament-Velasquez S.L."/>
            <person name="Kruys A."/>
            <person name="Hutchinson M.I."/>
            <person name="Powell A.J."/>
            <person name="Barry K."/>
            <person name="Miller A.N."/>
            <person name="Grigoriev I.V."/>
            <person name="Debuchy R."/>
            <person name="Gladieux P."/>
            <person name="Thoren M.H."/>
            <person name="Johannesson H."/>
        </authorList>
    </citation>
    <scope>NUCLEOTIDE SEQUENCE</scope>
    <source>
        <strain evidence="1">CBS 958.72</strain>
    </source>
</reference>
<dbReference type="InterPro" id="IPR029063">
    <property type="entry name" value="SAM-dependent_MTases_sf"/>
</dbReference>
<keyword evidence="1" id="KW-0489">Methyltransferase</keyword>
<dbReference type="Gene3D" id="3.40.50.150">
    <property type="entry name" value="Vaccinia Virus protein VP39"/>
    <property type="match status" value="1"/>
</dbReference>
<sequence>MSSTWDKIANWWDQKLLDGNDMFLELILPTIDELADVKPGQRVLDIGTGNGIVARRLARDGVDVLATDYSLGQIENARRRTEKSAHAAQIAFEQLDLLSRPALDDFAQRHPEEFDVVTGSMLLKELSDLRPLAEFLPKILKPTGRAIFANLHPAFHKPGAHRLIEVVENPDTGAQEIKGSIKVEKYLNIGPVQSSALRGQPEPLTWFHRPIHELLEPFFDAGLALNKVREPSFNDGLDTAQAQSYHNFPQIPMQFIFRLVRLPGQ</sequence>
<dbReference type="PANTHER" id="PTHR43861">
    <property type="entry name" value="TRANS-ACONITATE 2-METHYLTRANSFERASE-RELATED"/>
    <property type="match status" value="1"/>
</dbReference>
<dbReference type="SUPFAM" id="SSF53335">
    <property type="entry name" value="S-adenosyl-L-methionine-dependent methyltransferases"/>
    <property type="match status" value="1"/>
</dbReference>
<dbReference type="EMBL" id="JAULSN010000003">
    <property type="protein sequence ID" value="KAK3377343.1"/>
    <property type="molecule type" value="Genomic_DNA"/>
</dbReference>
<gene>
    <name evidence="1" type="ORF">B0T24DRAFT_592951</name>
</gene>
<dbReference type="Pfam" id="PF13489">
    <property type="entry name" value="Methyltransf_23"/>
    <property type="match status" value="1"/>
</dbReference>
<proteinExistence type="predicted"/>
<dbReference type="Proteomes" id="UP001287356">
    <property type="component" value="Unassembled WGS sequence"/>
</dbReference>
<keyword evidence="2" id="KW-1185">Reference proteome</keyword>
<evidence type="ECO:0000313" key="2">
    <source>
        <dbReference type="Proteomes" id="UP001287356"/>
    </source>
</evidence>
<comment type="caution">
    <text evidence="1">The sequence shown here is derived from an EMBL/GenBank/DDBJ whole genome shotgun (WGS) entry which is preliminary data.</text>
</comment>
<evidence type="ECO:0000313" key="1">
    <source>
        <dbReference type="EMBL" id="KAK3377343.1"/>
    </source>
</evidence>
<dbReference type="GO" id="GO:0008168">
    <property type="term" value="F:methyltransferase activity"/>
    <property type="evidence" value="ECO:0007669"/>
    <property type="project" value="UniProtKB-KW"/>
</dbReference>
<protein>
    <submittedName>
        <fullName evidence="1">S-adenosyl-L-methionine-dependent methyltransferase</fullName>
    </submittedName>
</protein>
<dbReference type="AlphaFoldDB" id="A0AAE0KIG6"/>
<name>A0AAE0KIG6_9PEZI</name>